<proteinExistence type="predicted"/>
<dbReference type="EMBL" id="JACXAE010000076">
    <property type="protein sequence ID" value="MBD2775185.1"/>
    <property type="molecule type" value="Genomic_DNA"/>
</dbReference>
<evidence type="ECO:0000256" key="1">
    <source>
        <dbReference type="SAM" id="Coils"/>
    </source>
</evidence>
<keyword evidence="3" id="KW-1185">Reference proteome</keyword>
<gene>
    <name evidence="2" type="ORF">ICL16_24765</name>
</gene>
<protein>
    <submittedName>
        <fullName evidence="2">Uncharacterized protein</fullName>
    </submittedName>
</protein>
<name>A0A8J7CFP0_9CYAN</name>
<feature type="coiled-coil region" evidence="1">
    <location>
        <begin position="52"/>
        <end position="86"/>
    </location>
</feature>
<sequence length="110" mass="12799">MQYKTIVYERSKGDNYNRQSLRFEVQVGENEDLVSILDCLTATVDQQLGINSEILERETKRLEGRKLDLTNEIENIESQLILAKERIMKAKLFLEKNGIPIPGEYDHLPF</sequence>
<dbReference type="RefSeq" id="WP_190833244.1">
    <property type="nucleotide sequence ID" value="NZ_CAWPPI010000076.1"/>
</dbReference>
<reference evidence="2" key="1">
    <citation type="submission" date="2020-09" db="EMBL/GenBank/DDBJ databases">
        <title>Iningainema tapete sp. nov. (Scytonemataceae, Cyanobacteria) from greenhouses in central Florida (USA) produces two types of nodularin with biosynthetic potential for microcystin-LR and anabaenopeptins.</title>
        <authorList>
            <person name="Berthold D.E."/>
            <person name="Lefler F.W."/>
            <person name="Huang I.-S."/>
            <person name="Abdulla H."/>
            <person name="Zimba P.V."/>
            <person name="Laughinghouse H.D. IV."/>
        </authorList>
    </citation>
    <scope>NUCLEOTIDE SEQUENCE</scope>
    <source>
        <strain evidence="2">BLCCT55</strain>
    </source>
</reference>
<organism evidence="2 3">
    <name type="scientific">Iningainema tapete BLCC-T55</name>
    <dbReference type="NCBI Taxonomy" id="2748662"/>
    <lineage>
        <taxon>Bacteria</taxon>
        <taxon>Bacillati</taxon>
        <taxon>Cyanobacteriota</taxon>
        <taxon>Cyanophyceae</taxon>
        <taxon>Nostocales</taxon>
        <taxon>Scytonemataceae</taxon>
        <taxon>Iningainema tapete</taxon>
    </lineage>
</organism>
<comment type="caution">
    <text evidence="2">The sequence shown here is derived from an EMBL/GenBank/DDBJ whole genome shotgun (WGS) entry which is preliminary data.</text>
</comment>
<evidence type="ECO:0000313" key="2">
    <source>
        <dbReference type="EMBL" id="MBD2775185.1"/>
    </source>
</evidence>
<dbReference type="AlphaFoldDB" id="A0A8J7CFP0"/>
<accession>A0A8J7CFP0</accession>
<keyword evidence="1" id="KW-0175">Coiled coil</keyword>
<dbReference type="Proteomes" id="UP000629098">
    <property type="component" value="Unassembled WGS sequence"/>
</dbReference>
<evidence type="ECO:0000313" key="3">
    <source>
        <dbReference type="Proteomes" id="UP000629098"/>
    </source>
</evidence>